<dbReference type="GO" id="GO:0061709">
    <property type="term" value="P:reticulophagy"/>
    <property type="evidence" value="ECO:0007669"/>
    <property type="project" value="TreeGrafter"/>
</dbReference>
<evidence type="ECO:0000259" key="13">
    <source>
        <dbReference type="PROSITE" id="PS50011"/>
    </source>
</evidence>
<keyword evidence="7" id="KW-0418">Kinase</keyword>
<dbReference type="GO" id="GO:0034045">
    <property type="term" value="C:phagophore assembly site membrane"/>
    <property type="evidence" value="ECO:0007669"/>
    <property type="project" value="TreeGrafter"/>
</dbReference>
<evidence type="ECO:0000256" key="7">
    <source>
        <dbReference type="ARBA" id="ARBA00022777"/>
    </source>
</evidence>
<evidence type="ECO:0000313" key="14">
    <source>
        <dbReference type="Proteomes" id="UP000887565"/>
    </source>
</evidence>
<dbReference type="Pfam" id="PF00069">
    <property type="entry name" value="Pkinase"/>
    <property type="match status" value="1"/>
</dbReference>
<dbReference type="GO" id="GO:0005829">
    <property type="term" value="C:cytosol"/>
    <property type="evidence" value="ECO:0007669"/>
    <property type="project" value="TreeGrafter"/>
</dbReference>
<dbReference type="InterPro" id="IPR045269">
    <property type="entry name" value="Atg1-like"/>
</dbReference>
<comment type="similarity">
    <text evidence="12">Belongs to the protein kinase superfamily.</text>
</comment>
<dbReference type="InterPro" id="IPR008271">
    <property type="entry name" value="Ser/Thr_kinase_AS"/>
</dbReference>
<evidence type="ECO:0000256" key="6">
    <source>
        <dbReference type="ARBA" id="ARBA00022741"/>
    </source>
</evidence>
<dbReference type="InterPro" id="IPR011009">
    <property type="entry name" value="Kinase-like_dom_sf"/>
</dbReference>
<evidence type="ECO:0000256" key="8">
    <source>
        <dbReference type="ARBA" id="ARBA00022840"/>
    </source>
</evidence>
<sequence>MNIPAISDYGLILGEKLGQGSYANVYKAQRRELRPNGTREVLAVKCIAKSKVCVTQTAQDNLVREIDILKKLSHPNIVRLVDFLWDKNNVYLITEYCNAGDLSCYIRQTSQFPPGSSNKKLFSLPEPLTRKFLQQLAAAMRYLRSKQISHMDLKPQNILLTIEYDKSITLKIADFGFATKLSYTDRATSLRGSPLYMAPEMLKGGSYDVRVDLWSIGVIIYECLFGYPPFSSENLNGLINKIVSDEPVIFHSKPSLSPCCRNLVEKLLKKDPRDRITFYEFFDHPFVDEKYSPNFKLFSEVNDHAYLKKDQKSERDELRRIIKNVLTTAEQIKQDLSLPNVARNEDNACQEKKLLIEMWSDSPQFEAAIKVKNFAEAILKKVVHQTCESESDIPIALEKYELCIESLLKILNDKRSSFDPNDDFEKNRLKSLKLFIESSLNRAEEIKNYLEVKRLQFSAKSVEEKEQQAEASVEEKTKRLVDENFCRLHLSPSSNARLDL</sequence>
<evidence type="ECO:0000256" key="9">
    <source>
        <dbReference type="ARBA" id="ARBA00047899"/>
    </source>
</evidence>
<dbReference type="PANTHER" id="PTHR24348">
    <property type="entry name" value="SERINE/THREONINE-PROTEIN KINASE UNC-51-RELATED"/>
    <property type="match status" value="1"/>
</dbReference>
<evidence type="ECO:0000256" key="3">
    <source>
        <dbReference type="ARBA" id="ARBA00022490"/>
    </source>
</evidence>
<reference evidence="15" key="1">
    <citation type="submission" date="2022-11" db="UniProtKB">
        <authorList>
            <consortium name="WormBaseParasite"/>
        </authorList>
    </citation>
    <scope>IDENTIFICATION</scope>
</reference>
<dbReference type="FunFam" id="3.30.200.20:FF:000042">
    <property type="entry name" value="Aurora kinase A"/>
    <property type="match status" value="1"/>
</dbReference>
<proteinExistence type="inferred from homology"/>
<dbReference type="Gene3D" id="1.10.510.10">
    <property type="entry name" value="Transferase(Phosphotransferase) domain 1"/>
    <property type="match status" value="1"/>
</dbReference>
<feature type="domain" description="Protein kinase" evidence="13">
    <location>
        <begin position="11"/>
        <end position="287"/>
    </location>
</feature>
<dbReference type="GO" id="GO:0004674">
    <property type="term" value="F:protein serine/threonine kinase activity"/>
    <property type="evidence" value="ECO:0007669"/>
    <property type="project" value="UniProtKB-KW"/>
</dbReference>
<accession>A0A915KQD6</accession>
<comment type="cofactor">
    <cofactor evidence="1">
        <name>Mg(2+)</name>
        <dbReference type="ChEBI" id="CHEBI:18420"/>
    </cofactor>
</comment>
<dbReference type="AlphaFoldDB" id="A0A915KQD6"/>
<dbReference type="GO" id="GO:0005524">
    <property type="term" value="F:ATP binding"/>
    <property type="evidence" value="ECO:0007669"/>
    <property type="project" value="UniProtKB-UniRule"/>
</dbReference>
<keyword evidence="8 11" id="KW-0067">ATP-binding</keyword>
<keyword evidence="5" id="KW-0808">Transferase</keyword>
<dbReference type="GO" id="GO:0000422">
    <property type="term" value="P:autophagy of mitochondrion"/>
    <property type="evidence" value="ECO:0007669"/>
    <property type="project" value="TreeGrafter"/>
</dbReference>
<evidence type="ECO:0000256" key="11">
    <source>
        <dbReference type="PROSITE-ProRule" id="PRU10141"/>
    </source>
</evidence>
<evidence type="ECO:0000256" key="5">
    <source>
        <dbReference type="ARBA" id="ARBA00022679"/>
    </source>
</evidence>
<dbReference type="PROSITE" id="PS00108">
    <property type="entry name" value="PROTEIN_KINASE_ST"/>
    <property type="match status" value="1"/>
</dbReference>
<dbReference type="InterPro" id="IPR000719">
    <property type="entry name" value="Prot_kinase_dom"/>
</dbReference>
<dbReference type="GO" id="GO:0010506">
    <property type="term" value="P:regulation of autophagy"/>
    <property type="evidence" value="ECO:0007669"/>
    <property type="project" value="InterPro"/>
</dbReference>
<keyword evidence="4 12" id="KW-0723">Serine/threonine-protein kinase</keyword>
<comment type="catalytic activity">
    <reaction evidence="10">
        <text>L-seryl-[protein] + ATP = O-phospho-L-seryl-[protein] + ADP + H(+)</text>
        <dbReference type="Rhea" id="RHEA:17989"/>
        <dbReference type="Rhea" id="RHEA-COMP:9863"/>
        <dbReference type="Rhea" id="RHEA-COMP:11604"/>
        <dbReference type="ChEBI" id="CHEBI:15378"/>
        <dbReference type="ChEBI" id="CHEBI:29999"/>
        <dbReference type="ChEBI" id="CHEBI:30616"/>
        <dbReference type="ChEBI" id="CHEBI:83421"/>
        <dbReference type="ChEBI" id="CHEBI:456216"/>
        <dbReference type="EC" id="2.7.11.1"/>
    </reaction>
</comment>
<keyword evidence="6 11" id="KW-0547">Nucleotide-binding</keyword>
<dbReference type="SUPFAM" id="SSF56112">
    <property type="entry name" value="Protein kinase-like (PK-like)"/>
    <property type="match status" value="1"/>
</dbReference>
<dbReference type="PROSITE" id="PS50011">
    <property type="entry name" value="PROTEIN_KINASE_DOM"/>
    <property type="match status" value="1"/>
</dbReference>
<evidence type="ECO:0000313" key="15">
    <source>
        <dbReference type="WBParaSite" id="nRc.2.0.1.t40961-RA"/>
    </source>
</evidence>
<dbReference type="GO" id="GO:0005776">
    <property type="term" value="C:autophagosome"/>
    <property type="evidence" value="ECO:0007669"/>
    <property type="project" value="TreeGrafter"/>
</dbReference>
<evidence type="ECO:0000256" key="10">
    <source>
        <dbReference type="ARBA" id="ARBA00048679"/>
    </source>
</evidence>
<dbReference type="Gene3D" id="1.20.58.80">
    <property type="entry name" value="Phosphotransferase system, lactose/cellobiose-type IIA subunit"/>
    <property type="match status" value="1"/>
</dbReference>
<dbReference type="SUPFAM" id="SSF116846">
    <property type="entry name" value="MIT domain"/>
    <property type="match status" value="1"/>
</dbReference>
<evidence type="ECO:0000256" key="2">
    <source>
        <dbReference type="ARBA" id="ARBA00012513"/>
    </source>
</evidence>
<dbReference type="GO" id="GO:0034727">
    <property type="term" value="P:piecemeal microautophagy of the nucleus"/>
    <property type="evidence" value="ECO:0007669"/>
    <property type="project" value="TreeGrafter"/>
</dbReference>
<name>A0A915KQD6_ROMCU</name>
<evidence type="ECO:0000256" key="12">
    <source>
        <dbReference type="RuleBase" id="RU000304"/>
    </source>
</evidence>
<dbReference type="InterPro" id="IPR036181">
    <property type="entry name" value="MIT_dom_sf"/>
</dbReference>
<dbReference type="WBParaSite" id="nRc.2.0.1.t40961-RA">
    <property type="protein sequence ID" value="nRc.2.0.1.t40961-RA"/>
    <property type="gene ID" value="nRc.2.0.1.g40961"/>
</dbReference>
<dbReference type="InterPro" id="IPR017441">
    <property type="entry name" value="Protein_kinase_ATP_BS"/>
</dbReference>
<keyword evidence="14" id="KW-1185">Reference proteome</keyword>
<organism evidence="14 15">
    <name type="scientific">Romanomermis culicivorax</name>
    <name type="common">Nematode worm</name>
    <dbReference type="NCBI Taxonomy" id="13658"/>
    <lineage>
        <taxon>Eukaryota</taxon>
        <taxon>Metazoa</taxon>
        <taxon>Ecdysozoa</taxon>
        <taxon>Nematoda</taxon>
        <taxon>Enoplea</taxon>
        <taxon>Dorylaimia</taxon>
        <taxon>Mermithida</taxon>
        <taxon>Mermithoidea</taxon>
        <taxon>Mermithidae</taxon>
        <taxon>Romanomermis</taxon>
    </lineage>
</organism>
<comment type="catalytic activity">
    <reaction evidence="9">
        <text>L-threonyl-[protein] + ATP = O-phospho-L-threonyl-[protein] + ADP + H(+)</text>
        <dbReference type="Rhea" id="RHEA:46608"/>
        <dbReference type="Rhea" id="RHEA-COMP:11060"/>
        <dbReference type="Rhea" id="RHEA-COMP:11605"/>
        <dbReference type="ChEBI" id="CHEBI:15378"/>
        <dbReference type="ChEBI" id="CHEBI:30013"/>
        <dbReference type="ChEBI" id="CHEBI:30616"/>
        <dbReference type="ChEBI" id="CHEBI:61977"/>
        <dbReference type="ChEBI" id="CHEBI:456216"/>
        <dbReference type="EC" id="2.7.11.1"/>
    </reaction>
</comment>
<dbReference type="GO" id="GO:0000045">
    <property type="term" value="P:autophagosome assembly"/>
    <property type="evidence" value="ECO:0007669"/>
    <property type="project" value="TreeGrafter"/>
</dbReference>
<evidence type="ECO:0000256" key="1">
    <source>
        <dbReference type="ARBA" id="ARBA00001946"/>
    </source>
</evidence>
<dbReference type="PANTHER" id="PTHR24348:SF65">
    <property type="entry name" value="SERINE_THREONINE-PROTEIN KINASE ULK3"/>
    <property type="match status" value="1"/>
</dbReference>
<keyword evidence="3" id="KW-0963">Cytoplasm</keyword>
<feature type="binding site" evidence="11">
    <location>
        <position position="49"/>
    </location>
    <ligand>
        <name>ATP</name>
        <dbReference type="ChEBI" id="CHEBI:30616"/>
    </ligand>
</feature>
<dbReference type="Proteomes" id="UP000887565">
    <property type="component" value="Unplaced"/>
</dbReference>
<evidence type="ECO:0000256" key="4">
    <source>
        <dbReference type="ARBA" id="ARBA00022527"/>
    </source>
</evidence>
<dbReference type="EC" id="2.7.11.1" evidence="2"/>
<dbReference type="FunFam" id="1.10.510.10:FF:000571">
    <property type="entry name" value="Maternal embryonic leucine zipper kinase"/>
    <property type="match status" value="1"/>
</dbReference>
<dbReference type="PROSITE" id="PS00107">
    <property type="entry name" value="PROTEIN_KINASE_ATP"/>
    <property type="match status" value="1"/>
</dbReference>
<dbReference type="GO" id="GO:0042594">
    <property type="term" value="P:response to starvation"/>
    <property type="evidence" value="ECO:0007669"/>
    <property type="project" value="TreeGrafter"/>
</dbReference>
<dbReference type="SMART" id="SM00220">
    <property type="entry name" value="S_TKc"/>
    <property type="match status" value="1"/>
</dbReference>
<protein>
    <recommendedName>
        <fullName evidence="2">non-specific serine/threonine protein kinase</fullName>
        <ecNumber evidence="2">2.7.11.1</ecNumber>
    </recommendedName>
</protein>